<dbReference type="SUPFAM" id="SSF50249">
    <property type="entry name" value="Nucleic acid-binding proteins"/>
    <property type="match status" value="4"/>
</dbReference>
<name>A0A1F2WGG7_9ACTN</name>
<dbReference type="Gene3D" id="2.40.50.140">
    <property type="entry name" value="Nucleic acid-binding proteins"/>
    <property type="match status" value="4"/>
</dbReference>
<evidence type="ECO:0000313" key="7">
    <source>
        <dbReference type="Proteomes" id="UP000177876"/>
    </source>
</evidence>
<dbReference type="GO" id="GO:1990904">
    <property type="term" value="C:ribonucleoprotein complex"/>
    <property type="evidence" value="ECO:0007669"/>
    <property type="project" value="UniProtKB-KW"/>
</dbReference>
<evidence type="ECO:0000259" key="5">
    <source>
        <dbReference type="PROSITE" id="PS50126"/>
    </source>
</evidence>
<evidence type="ECO:0000313" key="6">
    <source>
        <dbReference type="EMBL" id="OFW55965.1"/>
    </source>
</evidence>
<dbReference type="FunFam" id="2.40.50.140:FF:000039">
    <property type="entry name" value="30S ribosomal protein S1"/>
    <property type="match status" value="1"/>
</dbReference>
<dbReference type="GO" id="GO:0003729">
    <property type="term" value="F:mRNA binding"/>
    <property type="evidence" value="ECO:0007669"/>
    <property type="project" value="TreeGrafter"/>
</dbReference>
<feature type="domain" description="S1 motif" evidence="5">
    <location>
        <begin position="47"/>
        <end position="116"/>
    </location>
</feature>
<dbReference type="NCBIfam" id="NF005208">
    <property type="entry name" value="PRK06676.1"/>
    <property type="match status" value="1"/>
</dbReference>
<dbReference type="PANTHER" id="PTHR10724:SF7">
    <property type="entry name" value="SMALL RIBOSOMAL SUBUNIT PROTEIN BS1C"/>
    <property type="match status" value="1"/>
</dbReference>
<evidence type="ECO:0000256" key="4">
    <source>
        <dbReference type="SAM" id="MobiDB-lite"/>
    </source>
</evidence>
<dbReference type="FunFam" id="2.40.50.140:FF:000031">
    <property type="entry name" value="30S ribosomal protein S1"/>
    <property type="match status" value="1"/>
</dbReference>
<dbReference type="GO" id="GO:0005840">
    <property type="term" value="C:ribosome"/>
    <property type="evidence" value="ECO:0007669"/>
    <property type="project" value="UniProtKB-KW"/>
</dbReference>
<dbReference type="AlphaFoldDB" id="A0A1F2WGG7"/>
<feature type="region of interest" description="Disordered" evidence="4">
    <location>
        <begin position="505"/>
        <end position="558"/>
    </location>
</feature>
<dbReference type="CDD" id="cd05688">
    <property type="entry name" value="S1_RPS1_repeat_ec3"/>
    <property type="match status" value="1"/>
</dbReference>
<feature type="region of interest" description="Disordered" evidence="4">
    <location>
        <begin position="1"/>
        <end position="24"/>
    </location>
</feature>
<feature type="domain" description="S1 motif" evidence="5">
    <location>
        <begin position="305"/>
        <end position="374"/>
    </location>
</feature>
<feature type="compositionally biased region" description="Basic and acidic residues" evidence="4">
    <location>
        <begin position="1"/>
        <end position="12"/>
    </location>
</feature>
<dbReference type="InterPro" id="IPR012340">
    <property type="entry name" value="NA-bd_OB-fold"/>
</dbReference>
<accession>A0A1F2WGG7</accession>
<protein>
    <submittedName>
        <fullName evidence="6">30S ribosomal protein S1</fullName>
    </submittedName>
</protein>
<dbReference type="Pfam" id="PF00575">
    <property type="entry name" value="S1"/>
    <property type="match status" value="4"/>
</dbReference>
<evidence type="ECO:0000256" key="2">
    <source>
        <dbReference type="ARBA" id="ARBA00022980"/>
    </source>
</evidence>
<dbReference type="GO" id="GO:0006412">
    <property type="term" value="P:translation"/>
    <property type="evidence" value="ECO:0007669"/>
    <property type="project" value="TreeGrafter"/>
</dbReference>
<dbReference type="InterPro" id="IPR035104">
    <property type="entry name" value="Ribosomal_protein_S1-like"/>
</dbReference>
<dbReference type="GO" id="GO:0003735">
    <property type="term" value="F:structural constituent of ribosome"/>
    <property type="evidence" value="ECO:0007669"/>
    <property type="project" value="TreeGrafter"/>
</dbReference>
<organism evidence="6 7">
    <name type="scientific">Candidatus Solincola sediminis</name>
    <dbReference type="NCBI Taxonomy" id="1797199"/>
    <lineage>
        <taxon>Bacteria</taxon>
        <taxon>Bacillati</taxon>
        <taxon>Actinomycetota</taxon>
        <taxon>Candidatus Geothermincolia</taxon>
        <taxon>Candidatus Geothermincolales</taxon>
        <taxon>Candidatus Geothermincolaceae</taxon>
        <taxon>Candidatus Solincola</taxon>
    </lineage>
</organism>
<dbReference type="EMBL" id="MELK01000050">
    <property type="protein sequence ID" value="OFW55965.1"/>
    <property type="molecule type" value="Genomic_DNA"/>
</dbReference>
<comment type="similarity">
    <text evidence="1">Belongs to the bacterial ribosomal protein bS1 family.</text>
</comment>
<feature type="domain" description="S1 motif" evidence="5">
    <location>
        <begin position="220"/>
        <end position="288"/>
    </location>
</feature>
<dbReference type="STRING" id="1797197.A2Y75_04405"/>
<sequence>MLDQSETERDLVNPENPPVLSAPLTNFDYSEGEVPNYDKTIKIFSEGDIIAGIVVKVDKDEVLLDIGYKSEGVIPARELSIRYGVKTDEVVKVGDEIDALVLQKEDKEGRLILSKKRAQYERSWDVLEKNMLESDPIEGEVIEVVKGGLILDIGLRGFLPASLIDIHRVKELHSFLQTKLVCKIIEMDRNRNNVVLSRRAFLEETASERRKVLLENLEKGMKVSGKVSSIVSFGAFVNLGGIDGLIHISELSWCHVEKPSEVLSVGDEVDVEILEVDKERERISLSLKACQADPWEQLARDVEVGEVIKGMVTKLVPFGAFVQVRPGIEGLVHISELSRRHVEQPDEVVVVNQDIEVKVIDIDIDRRRISLSLKQTLDESDEEFDGEAETVETESIPEEATETVPEEATETVLEPEEAATEIEVEVITEEMEEAAAVDTPEPAESVTEELEEAIKADIEDVTVDVVVEAGVEEMEEVAEAPAEEEVLPVPQAIIEEEVTVAVADKDSEASPAVATMTPTKVEESVEEADAATDEAEEEEEPPEGSLESIIRDMKRDGV</sequence>
<dbReference type="PANTHER" id="PTHR10724">
    <property type="entry name" value="30S RIBOSOMAL PROTEIN S1"/>
    <property type="match status" value="1"/>
</dbReference>
<comment type="caution">
    <text evidence="6">The sequence shown here is derived from an EMBL/GenBank/DDBJ whole genome shotgun (WGS) entry which is preliminary data.</text>
</comment>
<reference evidence="6 7" key="1">
    <citation type="journal article" date="2016" name="Nat. Commun.">
        <title>Thousands of microbial genomes shed light on interconnected biogeochemical processes in an aquifer system.</title>
        <authorList>
            <person name="Anantharaman K."/>
            <person name="Brown C.T."/>
            <person name="Hug L.A."/>
            <person name="Sharon I."/>
            <person name="Castelle C.J."/>
            <person name="Probst A.J."/>
            <person name="Thomas B.C."/>
            <person name="Singh A."/>
            <person name="Wilkins M.J."/>
            <person name="Karaoz U."/>
            <person name="Brodie E.L."/>
            <person name="Williams K.H."/>
            <person name="Hubbard S.S."/>
            <person name="Banfield J.F."/>
        </authorList>
    </citation>
    <scope>NUCLEOTIDE SEQUENCE [LARGE SCALE GENOMIC DNA]</scope>
</reference>
<feature type="region of interest" description="Disordered" evidence="4">
    <location>
        <begin position="379"/>
        <end position="402"/>
    </location>
</feature>
<feature type="compositionally biased region" description="Basic and acidic residues" evidence="4">
    <location>
        <begin position="549"/>
        <end position="558"/>
    </location>
</feature>
<dbReference type="FunFam" id="2.40.50.140:FF:000051">
    <property type="entry name" value="RNA-binding transcriptional accessory protein"/>
    <property type="match status" value="1"/>
</dbReference>
<dbReference type="CDD" id="cd05687">
    <property type="entry name" value="S1_RPS1_repeat_ec1_hs1"/>
    <property type="match status" value="1"/>
</dbReference>
<dbReference type="PROSITE" id="PS50126">
    <property type="entry name" value="S1"/>
    <property type="match status" value="4"/>
</dbReference>
<dbReference type="InterPro" id="IPR003029">
    <property type="entry name" value="S1_domain"/>
</dbReference>
<feature type="domain" description="S1 motif" evidence="5">
    <location>
        <begin position="134"/>
        <end position="199"/>
    </location>
</feature>
<dbReference type="SMART" id="SM00316">
    <property type="entry name" value="S1"/>
    <property type="match status" value="4"/>
</dbReference>
<keyword evidence="3" id="KW-0687">Ribonucleoprotein</keyword>
<dbReference type="InterPro" id="IPR050437">
    <property type="entry name" value="Ribos_protein_bS1-like"/>
</dbReference>
<gene>
    <name evidence="6" type="ORF">A2Y75_04405</name>
</gene>
<evidence type="ECO:0000256" key="3">
    <source>
        <dbReference type="ARBA" id="ARBA00023274"/>
    </source>
</evidence>
<dbReference type="Proteomes" id="UP000177876">
    <property type="component" value="Unassembled WGS sequence"/>
</dbReference>
<evidence type="ECO:0000256" key="1">
    <source>
        <dbReference type="ARBA" id="ARBA00006767"/>
    </source>
</evidence>
<keyword evidence="2 6" id="KW-0689">Ribosomal protein</keyword>
<dbReference type="CDD" id="cd04465">
    <property type="entry name" value="S1_RPS1_repeat_ec2_hs2"/>
    <property type="match status" value="1"/>
</dbReference>
<dbReference type="PRINTS" id="PR00681">
    <property type="entry name" value="RIBOSOMALS1"/>
</dbReference>
<dbReference type="GO" id="GO:0005737">
    <property type="term" value="C:cytoplasm"/>
    <property type="evidence" value="ECO:0007669"/>
    <property type="project" value="UniProtKB-ARBA"/>
</dbReference>
<feature type="compositionally biased region" description="Acidic residues" evidence="4">
    <location>
        <begin position="524"/>
        <end position="542"/>
    </location>
</feature>
<proteinExistence type="inferred from homology"/>